<evidence type="ECO:0000256" key="9">
    <source>
        <dbReference type="ARBA" id="ARBA00023204"/>
    </source>
</evidence>
<dbReference type="GO" id="GO:0005737">
    <property type="term" value="C:cytoplasm"/>
    <property type="evidence" value="ECO:0007669"/>
    <property type="project" value="UniProtKB-SubCell"/>
</dbReference>
<dbReference type="NCBIfam" id="TIGR00580">
    <property type="entry name" value="mfd"/>
    <property type="match status" value="1"/>
</dbReference>
<dbReference type="Pfam" id="PF17757">
    <property type="entry name" value="UvrB_inter"/>
    <property type="match status" value="1"/>
</dbReference>
<feature type="domain" description="Helicase ATP-binding" evidence="15">
    <location>
        <begin position="586"/>
        <end position="747"/>
    </location>
</feature>
<dbReference type="Pfam" id="PF00271">
    <property type="entry name" value="Helicase_C"/>
    <property type="match status" value="1"/>
</dbReference>
<keyword evidence="7 13" id="KW-0067">ATP-binding</keyword>
<comment type="similarity">
    <text evidence="10 13">In the N-terminal section; belongs to the UvrB family.</text>
</comment>
<dbReference type="GO" id="GO:0016787">
    <property type="term" value="F:hydrolase activity"/>
    <property type="evidence" value="ECO:0007669"/>
    <property type="project" value="UniProtKB-KW"/>
</dbReference>
<dbReference type="SUPFAM" id="SSF143517">
    <property type="entry name" value="TRCF domain-like"/>
    <property type="match status" value="1"/>
</dbReference>
<feature type="compositionally biased region" description="Low complexity" evidence="14">
    <location>
        <begin position="356"/>
        <end position="365"/>
    </location>
</feature>
<dbReference type="PROSITE" id="PS51192">
    <property type="entry name" value="HELICASE_ATP_BIND_1"/>
    <property type="match status" value="1"/>
</dbReference>
<keyword evidence="8 13" id="KW-0238">DNA-binding</keyword>
<feature type="domain" description="Helicase C-terminal" evidence="16">
    <location>
        <begin position="756"/>
        <end position="922"/>
    </location>
</feature>
<dbReference type="InterPro" id="IPR014001">
    <property type="entry name" value="Helicase_ATP-bd"/>
</dbReference>
<evidence type="ECO:0000313" key="18">
    <source>
        <dbReference type="Proteomes" id="UP000229307"/>
    </source>
</evidence>
<dbReference type="SMART" id="SM00487">
    <property type="entry name" value="DEXDc"/>
    <property type="match status" value="1"/>
</dbReference>
<dbReference type="EC" id="3.6.4.-" evidence="13"/>
<dbReference type="InterPro" id="IPR003711">
    <property type="entry name" value="CarD-like/TRCF_RID"/>
</dbReference>
<name>A0A2M7SDG7_9BACT</name>
<dbReference type="Gene3D" id="3.30.2060.10">
    <property type="entry name" value="Penicillin-binding protein 1b domain"/>
    <property type="match status" value="1"/>
</dbReference>
<evidence type="ECO:0000256" key="2">
    <source>
        <dbReference type="ARBA" id="ARBA00022490"/>
    </source>
</evidence>
<dbReference type="SMART" id="SM01058">
    <property type="entry name" value="CarD_TRCF"/>
    <property type="match status" value="1"/>
</dbReference>
<comment type="subcellular location">
    <subcellularLocation>
        <location evidence="1 13">Cytoplasm</location>
    </subcellularLocation>
</comment>
<evidence type="ECO:0000256" key="1">
    <source>
        <dbReference type="ARBA" id="ARBA00004496"/>
    </source>
</evidence>
<evidence type="ECO:0000256" key="7">
    <source>
        <dbReference type="ARBA" id="ARBA00022840"/>
    </source>
</evidence>
<dbReference type="InterPro" id="IPR001650">
    <property type="entry name" value="Helicase_C-like"/>
</dbReference>
<keyword evidence="9 13" id="KW-0234">DNA repair</keyword>
<dbReference type="SMART" id="SM00982">
    <property type="entry name" value="TRCF"/>
    <property type="match status" value="1"/>
</dbReference>
<dbReference type="Gene3D" id="2.40.10.170">
    <property type="match status" value="1"/>
</dbReference>
<gene>
    <name evidence="13 17" type="primary">mfd</name>
    <name evidence="17" type="ORF">COY52_04080</name>
</gene>
<evidence type="ECO:0000256" key="10">
    <source>
        <dbReference type="ARBA" id="ARBA00061104"/>
    </source>
</evidence>
<dbReference type="GO" id="GO:0005524">
    <property type="term" value="F:ATP binding"/>
    <property type="evidence" value="ECO:0007669"/>
    <property type="project" value="UniProtKB-UniRule"/>
</dbReference>
<comment type="function">
    <text evidence="13">Couples transcription and DNA repair by recognizing RNA polymerase (RNAP) stalled at DNA lesions. Mediates ATP-dependent release of RNAP and its truncated transcript from the DNA, and recruitment of nucleotide excision repair machinery to the damaged site.</text>
</comment>
<dbReference type="InterPro" id="IPR047112">
    <property type="entry name" value="RecG/Mfd"/>
</dbReference>
<dbReference type="AlphaFoldDB" id="A0A2M7SDG7"/>
<dbReference type="GO" id="GO:0000716">
    <property type="term" value="P:transcription-coupled nucleotide-excision repair, DNA damage recognition"/>
    <property type="evidence" value="ECO:0007669"/>
    <property type="project" value="UniProtKB-UniRule"/>
</dbReference>
<dbReference type="HAMAP" id="MF_00969">
    <property type="entry name" value="TRCF"/>
    <property type="match status" value="1"/>
</dbReference>
<dbReference type="InterPro" id="IPR037235">
    <property type="entry name" value="TRCF-like_C_D7"/>
</dbReference>
<proteinExistence type="inferred from homology"/>
<dbReference type="Pfam" id="PF03461">
    <property type="entry name" value="TRCF"/>
    <property type="match status" value="1"/>
</dbReference>
<evidence type="ECO:0000313" key="17">
    <source>
        <dbReference type="EMBL" id="PIZ17558.1"/>
    </source>
</evidence>
<dbReference type="Gene3D" id="3.90.1150.50">
    <property type="entry name" value="Transcription-repair-coupling factor, D7 domain"/>
    <property type="match status" value="1"/>
</dbReference>
<dbReference type="SUPFAM" id="SSF52540">
    <property type="entry name" value="P-loop containing nucleoside triphosphate hydrolases"/>
    <property type="match status" value="4"/>
</dbReference>
<evidence type="ECO:0000256" key="4">
    <source>
        <dbReference type="ARBA" id="ARBA00022763"/>
    </source>
</evidence>
<dbReference type="Pfam" id="PF02559">
    <property type="entry name" value="CarD_TRCF_RID"/>
    <property type="match status" value="1"/>
</dbReference>
<keyword evidence="5 13" id="KW-0378">Hydrolase</keyword>
<dbReference type="InterPro" id="IPR027417">
    <property type="entry name" value="P-loop_NTPase"/>
</dbReference>
<keyword evidence="3 13" id="KW-0547">Nucleotide-binding</keyword>
<evidence type="ECO:0000256" key="6">
    <source>
        <dbReference type="ARBA" id="ARBA00022806"/>
    </source>
</evidence>
<dbReference type="Proteomes" id="UP000229307">
    <property type="component" value="Unassembled WGS sequence"/>
</dbReference>
<evidence type="ECO:0000256" key="14">
    <source>
        <dbReference type="SAM" id="MobiDB-lite"/>
    </source>
</evidence>
<dbReference type="InterPro" id="IPR011545">
    <property type="entry name" value="DEAD/DEAH_box_helicase_dom"/>
</dbReference>
<evidence type="ECO:0000256" key="3">
    <source>
        <dbReference type="ARBA" id="ARBA00022741"/>
    </source>
</evidence>
<keyword evidence="6" id="KW-0347">Helicase</keyword>
<dbReference type="Gene3D" id="3.40.50.300">
    <property type="entry name" value="P-loop containing nucleotide triphosphate hydrolases"/>
    <property type="match status" value="2"/>
</dbReference>
<accession>A0A2M7SDG7</accession>
<reference evidence="18" key="1">
    <citation type="submission" date="2017-09" db="EMBL/GenBank/DDBJ databases">
        <title>Depth-based differentiation of microbial function through sediment-hosted aquifers and enrichment of novel symbionts in the deep terrestrial subsurface.</title>
        <authorList>
            <person name="Probst A.J."/>
            <person name="Ladd B."/>
            <person name="Jarett J.K."/>
            <person name="Geller-Mcgrath D.E."/>
            <person name="Sieber C.M.K."/>
            <person name="Emerson J.B."/>
            <person name="Anantharaman K."/>
            <person name="Thomas B.C."/>
            <person name="Malmstrom R."/>
            <person name="Stieglmeier M."/>
            <person name="Klingl A."/>
            <person name="Woyke T."/>
            <person name="Ryan C.M."/>
            <person name="Banfield J.F."/>
        </authorList>
    </citation>
    <scope>NUCLEOTIDE SEQUENCE [LARGE SCALE GENOMIC DNA]</scope>
</reference>
<evidence type="ECO:0000256" key="13">
    <source>
        <dbReference type="HAMAP-Rule" id="MF_00969"/>
    </source>
</evidence>
<dbReference type="CDD" id="cd17991">
    <property type="entry name" value="DEXHc_TRCF"/>
    <property type="match status" value="1"/>
</dbReference>
<organism evidence="17 18">
    <name type="scientific">Candidatus Desantisbacteria bacterium CG_4_10_14_0_8_um_filter_48_22</name>
    <dbReference type="NCBI Taxonomy" id="1974543"/>
    <lineage>
        <taxon>Bacteria</taxon>
        <taxon>Candidatus Desantisiibacteriota</taxon>
    </lineage>
</organism>
<dbReference type="InterPro" id="IPR036101">
    <property type="entry name" value="CarD-like/TRCF_RID_sf"/>
</dbReference>
<dbReference type="EMBL" id="PFMR01000106">
    <property type="protein sequence ID" value="PIZ17558.1"/>
    <property type="molecule type" value="Genomic_DNA"/>
</dbReference>
<dbReference type="InterPro" id="IPR041471">
    <property type="entry name" value="UvrB_inter"/>
</dbReference>
<dbReference type="Gene3D" id="3.40.50.11180">
    <property type="match status" value="1"/>
</dbReference>
<protein>
    <recommendedName>
        <fullName evidence="12 13">Transcription-repair-coupling factor</fullName>
        <shortName evidence="13">TRCF</shortName>
        <ecNumber evidence="13">3.6.4.-</ecNumber>
    </recommendedName>
</protein>
<comment type="caution">
    <text evidence="17">The sequence shown here is derived from an EMBL/GenBank/DDBJ whole genome shotgun (WGS) entry which is preliminary data.</text>
</comment>
<evidence type="ECO:0000259" key="16">
    <source>
        <dbReference type="PROSITE" id="PS51194"/>
    </source>
</evidence>
<comment type="similarity">
    <text evidence="11 13">In the C-terminal section; belongs to the helicase family. RecG subfamily.</text>
</comment>
<dbReference type="GO" id="GO:0003684">
    <property type="term" value="F:damaged DNA binding"/>
    <property type="evidence" value="ECO:0007669"/>
    <property type="project" value="InterPro"/>
</dbReference>
<evidence type="ECO:0000256" key="5">
    <source>
        <dbReference type="ARBA" id="ARBA00022801"/>
    </source>
</evidence>
<feature type="region of interest" description="Disordered" evidence="14">
    <location>
        <begin position="356"/>
        <end position="376"/>
    </location>
</feature>
<dbReference type="InterPro" id="IPR004576">
    <property type="entry name" value="Mfd"/>
</dbReference>
<dbReference type="SUPFAM" id="SSF141259">
    <property type="entry name" value="CarD-like"/>
    <property type="match status" value="1"/>
</dbReference>
<dbReference type="PANTHER" id="PTHR47964">
    <property type="entry name" value="ATP-DEPENDENT DNA HELICASE HOMOLOG RECG, CHLOROPLASTIC"/>
    <property type="match status" value="1"/>
</dbReference>
<dbReference type="PANTHER" id="PTHR47964:SF1">
    <property type="entry name" value="ATP-DEPENDENT DNA HELICASE HOMOLOG RECG, CHLOROPLASTIC"/>
    <property type="match status" value="1"/>
</dbReference>
<evidence type="ECO:0000256" key="8">
    <source>
        <dbReference type="ARBA" id="ARBA00023125"/>
    </source>
</evidence>
<evidence type="ECO:0000256" key="11">
    <source>
        <dbReference type="ARBA" id="ARBA00061399"/>
    </source>
</evidence>
<evidence type="ECO:0000256" key="12">
    <source>
        <dbReference type="ARBA" id="ARBA00070128"/>
    </source>
</evidence>
<dbReference type="FunFam" id="3.40.50.300:FF:000546">
    <property type="entry name" value="Transcription-repair-coupling factor"/>
    <property type="match status" value="1"/>
</dbReference>
<keyword evidence="4 13" id="KW-0227">DNA damage</keyword>
<dbReference type="GO" id="GO:0003678">
    <property type="term" value="F:DNA helicase activity"/>
    <property type="evidence" value="ECO:0007669"/>
    <property type="project" value="TreeGrafter"/>
</dbReference>
<sequence>MNNIISLLKDRAQFKALSKIMGSGSAVRISGMWGSSGSCLAAALKEKTGRSLVIVVPEEEIEEVSLDLAALGFDDILLFPQKEVLENENLPEYSEITSRRISTLAALSEKTFSAKNSFTIVTSPKAIQEKLPRVGTFAGTVRKFSLGEKISREDLIKYLSGSGYVRSPQVMFSGDFSVRGGIIDVCAASREKPVRIEMLGDEIVSLREFDIETQTSVRKISEIIIPPAAETQPGDEWQILLDYIPQDSTVMIHEPFSADSGGVSQALKNHRAVYLNRSASDEPGVINFNMQPVPLVYQPDSGYKENRISSLISEIKNFHKINCSVLLLAEYRGQAERMVELLKEYDIIAGLSPHLNPLPHTTPPSQSSPIEGGRRIRNNEVNGARKNKEETIINVLDISHGWVDPGCGIAVIVLKEIFGVSRVRKHKNISRKDFLAKGWSDSEPADSFLRGDYIVHINYGIGLFGGMKTIPVEGSMQDLFMVEYAEGNKLYVPLEQMNLLQRYIGRLDPPPPLNHLGSTRWQNIRKRTKESVREYAKELLELYAWRKSLQGYSFSKDSHWQQEFEMDFPYEETADQLRTIQEVKDDMEKDVPMDRVVCGDVGYGKTEVAMRAAFKSVTDGKQAAILVPTTILAEQHFQTFSERMAPYPVRIGMLSRFNSGEEQEKILKEISEGKIDIVIGTHRLIQSDVKFPNLGLLVVDEEQRFGVAQKEYLKKVKKNVDVLSLSATPIPRTLYMSVHGVRDMSIIGTPPPERLSIKTFVTEFSPQAVRTAILREMERKGQVFYVHNRIRTIDVHLRNLQNLVPDARIAVAHGQMDEEKLEQIMLKFLSREYDVLLSTDIVGAGLDIANANTIIVTDCQDFGLAQLYQLRGRVGRTGHQAYAYIFYNPAKVATESARRRLKAVSEFVQLGSGLRLAMRDLEIRGAGNLLGKEQHGHIQRVGLELYCKMLEDAVSELKGEPAEEEIEPVLNLKIDAFLPDEYIGSSEQKTVLYKRMVCARNLEEINDFRNEMKDRYGEPPKQVLRLMELLEIRILARNAGVKSVELKENYILFTTDAENFKFEIPRNSNTLDQAKKHLLALPRTVKNRSDAKKNQS</sequence>
<dbReference type="PROSITE" id="PS51194">
    <property type="entry name" value="HELICASE_CTER"/>
    <property type="match status" value="1"/>
</dbReference>
<dbReference type="GO" id="GO:0006355">
    <property type="term" value="P:regulation of DNA-templated transcription"/>
    <property type="evidence" value="ECO:0007669"/>
    <property type="project" value="UniProtKB-UniRule"/>
</dbReference>
<dbReference type="InterPro" id="IPR005118">
    <property type="entry name" value="TRCF_C"/>
</dbReference>
<evidence type="ECO:0000259" key="15">
    <source>
        <dbReference type="PROSITE" id="PS51192"/>
    </source>
</evidence>
<keyword evidence="2 13" id="KW-0963">Cytoplasm</keyword>
<dbReference type="Pfam" id="PF00270">
    <property type="entry name" value="DEAD"/>
    <property type="match status" value="1"/>
</dbReference>
<dbReference type="SMART" id="SM00490">
    <property type="entry name" value="HELICc"/>
    <property type="match status" value="1"/>
</dbReference>